<feature type="domain" description="YcaO" evidence="1">
    <location>
        <begin position="265"/>
        <end position="640"/>
    </location>
</feature>
<accession>A0ABT3BGZ4</accession>
<comment type="caution">
    <text evidence="2">The sequence shown here is derived from an EMBL/GenBank/DDBJ whole genome shotgun (WGS) entry which is preliminary data.</text>
</comment>
<proteinExistence type="predicted"/>
<name>A0ABT3BGZ4_9RHOB</name>
<dbReference type="Proteomes" id="UP001208690">
    <property type="component" value="Unassembled WGS sequence"/>
</dbReference>
<reference evidence="2 3" key="1">
    <citation type="submission" date="2022-04" db="EMBL/GenBank/DDBJ databases">
        <title>Roseobacter sp. WL0113 is a bacterium isolated from neritic sediment.</title>
        <authorList>
            <person name="Wang L."/>
            <person name="He W."/>
            <person name="Zhang D.-F."/>
        </authorList>
    </citation>
    <scope>NUCLEOTIDE SEQUENCE [LARGE SCALE GENOMIC DNA]</scope>
    <source>
        <strain evidence="2 3">WL0113</strain>
    </source>
</reference>
<dbReference type="PANTHER" id="PTHR37809">
    <property type="entry name" value="RIBOSOMAL PROTEIN S12 METHYLTHIOTRANSFERASE ACCESSORY FACTOR YCAO"/>
    <property type="match status" value="1"/>
</dbReference>
<sequence length="640" mass="68807">MNERPHLSAQPHSMARPLLLVGKGKFAQQLSVALRAQGGRHEVVEQCPADLSAYAGLVTVDDVVDRQAVLASAERAMRQECPLLPFLLMGEVAQIGPLTRSGPAGACVLCADTRMAVLTGRSALDAAWPMTDDLRRHLVPHTAALLADWSAAMERFTNQLTFVWSNGGQSAHPVLRTVACPLCAEQAPVMPFCVPRIFQIDPKAEPDQERILRLEDRLVDPMTGPIKSVEQLEQPPGVPSICHTVATLADPGWARSGFATLDCGGNELEPARSRAAALGEAIERATASEVWPGHLTVGSWDELGPQALDPLSFDLFLPADRQRAGFPYAAPSRAERRHWIWGTDLTRAQPVLVPASQVFVPFTPPAEEAVTDYPLLSGFAAGASRESALLSALLEVVERDSFMIAWANRLRLQPVDLEDGGALAHLRGIFEDVGVEVRVGLIQLDLGAPVAIAMARSDVAGHPGLVVAAAAAMSRWSACEKALTELTANWLNVHHTLAGTPPPTDAEPAHIRDETAHGLLYARPEMRAEVDVWWHSDAAPLRLTKELRAAHPPGQSCAALIHTMAAAGLGPTVVDLTMPAMAELGLFTVKCVVPGAYPMNFDALWPHLGGRRMIETPVRVGLRSAPSPEAALNRVPHPFP</sequence>
<evidence type="ECO:0000313" key="2">
    <source>
        <dbReference type="EMBL" id="MCV3272810.1"/>
    </source>
</evidence>
<dbReference type="Pfam" id="PF02624">
    <property type="entry name" value="YcaO"/>
    <property type="match status" value="1"/>
</dbReference>
<dbReference type="InterPro" id="IPR027624">
    <property type="entry name" value="TOMM_cyclo_SagD"/>
</dbReference>
<dbReference type="Gene3D" id="3.30.1330.230">
    <property type="match status" value="1"/>
</dbReference>
<protein>
    <submittedName>
        <fullName evidence="2">YcaO-like family protein</fullName>
    </submittedName>
</protein>
<evidence type="ECO:0000259" key="1">
    <source>
        <dbReference type="PROSITE" id="PS51664"/>
    </source>
</evidence>
<keyword evidence="3" id="KW-1185">Reference proteome</keyword>
<dbReference type="RefSeq" id="WP_263845128.1">
    <property type="nucleotide sequence ID" value="NZ_JALIEB010000010.1"/>
</dbReference>
<dbReference type="Gene3D" id="3.30.40.250">
    <property type="match status" value="1"/>
</dbReference>
<dbReference type="EMBL" id="JALIEB010000010">
    <property type="protein sequence ID" value="MCV3272810.1"/>
    <property type="molecule type" value="Genomic_DNA"/>
</dbReference>
<evidence type="ECO:0000313" key="3">
    <source>
        <dbReference type="Proteomes" id="UP001208690"/>
    </source>
</evidence>
<dbReference type="NCBIfam" id="TIGR03604">
    <property type="entry name" value="TOMM_cyclo_SagD"/>
    <property type="match status" value="1"/>
</dbReference>
<organism evidence="2 3">
    <name type="scientific">Roseobacter sinensis</name>
    <dbReference type="NCBI Taxonomy" id="2931391"/>
    <lineage>
        <taxon>Bacteria</taxon>
        <taxon>Pseudomonadati</taxon>
        <taxon>Pseudomonadota</taxon>
        <taxon>Alphaproteobacteria</taxon>
        <taxon>Rhodobacterales</taxon>
        <taxon>Roseobacteraceae</taxon>
        <taxon>Roseobacter</taxon>
    </lineage>
</organism>
<dbReference type="Gene3D" id="3.30.160.660">
    <property type="match status" value="1"/>
</dbReference>
<dbReference type="PROSITE" id="PS51664">
    <property type="entry name" value="YCAO"/>
    <property type="match status" value="1"/>
</dbReference>
<gene>
    <name evidence="2" type="ORF">MUB52_15355</name>
</gene>
<dbReference type="PANTHER" id="PTHR37809:SF1">
    <property type="entry name" value="RIBOSOMAL PROTEIN S12 METHYLTHIOTRANSFERASE ACCESSORY FACTOR YCAO"/>
    <property type="match status" value="1"/>
</dbReference>
<dbReference type="InterPro" id="IPR003776">
    <property type="entry name" value="YcaO-like_dom"/>
</dbReference>